<accession>A0A381THT7</accession>
<dbReference type="PANTHER" id="PTHR31272">
    <property type="entry name" value="CYTOCHROME C-TYPE BIOGENESIS PROTEIN HI_1454-RELATED"/>
    <property type="match status" value="1"/>
</dbReference>
<reference evidence="2" key="1">
    <citation type="submission" date="2018-05" db="EMBL/GenBank/DDBJ databases">
        <authorList>
            <person name="Lanie J.A."/>
            <person name="Ng W.-L."/>
            <person name="Kazmierczak K.M."/>
            <person name="Andrzejewski T.M."/>
            <person name="Davidsen T.M."/>
            <person name="Wayne K.J."/>
            <person name="Tettelin H."/>
            <person name="Glass J.I."/>
            <person name="Rusch D."/>
            <person name="Podicherti R."/>
            <person name="Tsui H.-C.T."/>
            <person name="Winkler M.E."/>
        </authorList>
    </citation>
    <scope>NUCLEOTIDE SEQUENCE</scope>
</reference>
<dbReference type="AlphaFoldDB" id="A0A381THT7"/>
<dbReference type="InterPro" id="IPR051790">
    <property type="entry name" value="Cytochrome_c-biogenesis_DsbD"/>
</dbReference>
<gene>
    <name evidence="2" type="ORF">METZ01_LOCUS67191</name>
</gene>
<protein>
    <submittedName>
        <fullName evidence="2">Uncharacterized protein</fullName>
    </submittedName>
</protein>
<proteinExistence type="predicted"/>
<evidence type="ECO:0000256" key="1">
    <source>
        <dbReference type="SAM" id="Phobius"/>
    </source>
</evidence>
<keyword evidence="1" id="KW-0472">Membrane</keyword>
<name>A0A381THT7_9ZZZZ</name>
<dbReference type="PANTHER" id="PTHR31272:SF9">
    <property type="entry name" value="BLL1027 PROTEIN"/>
    <property type="match status" value="1"/>
</dbReference>
<feature type="transmembrane region" description="Helical" evidence="1">
    <location>
        <begin position="127"/>
        <end position="158"/>
    </location>
</feature>
<feature type="transmembrane region" description="Helical" evidence="1">
    <location>
        <begin position="86"/>
        <end position="107"/>
    </location>
</feature>
<feature type="transmembrane region" description="Helical" evidence="1">
    <location>
        <begin position="213"/>
        <end position="231"/>
    </location>
</feature>
<feature type="transmembrane region" description="Helical" evidence="1">
    <location>
        <begin position="7"/>
        <end position="31"/>
    </location>
</feature>
<organism evidence="2">
    <name type="scientific">marine metagenome</name>
    <dbReference type="NCBI Taxonomy" id="408172"/>
    <lineage>
        <taxon>unclassified sequences</taxon>
        <taxon>metagenomes</taxon>
        <taxon>ecological metagenomes</taxon>
    </lineage>
</organism>
<feature type="transmembrane region" description="Helical" evidence="1">
    <location>
        <begin position="170"/>
        <end position="193"/>
    </location>
</feature>
<keyword evidence="1" id="KW-1133">Transmembrane helix</keyword>
<keyword evidence="1" id="KW-0812">Transmembrane</keyword>
<sequence length="247" mass="25997">MDIPIVFAFSAGIVAAFNPCGIAMFPAYVGYQLGSSQGLPNPVSSNPLRLLAKGLFLGVLVTAGFIVVFGTVGFVLAFGGRFIRPILPVAGLFVGLIISILGLWLLWTGHVMKLPSLARLSFGRIGGAWQTFLFGVAYAIASLSCALPIFLAAIGIIVGSGVSVGGTLNIAVGTLAYSLGMGVIMTGVTAVALLFEDAATRIVSRLLPWVDRVGKIAMVFAGAYITYYWSFGKGRELLLLRLEQLFS</sequence>
<dbReference type="EMBL" id="UINC01004438">
    <property type="protein sequence ID" value="SVA14337.1"/>
    <property type="molecule type" value="Genomic_DNA"/>
</dbReference>
<feature type="transmembrane region" description="Helical" evidence="1">
    <location>
        <begin position="51"/>
        <end position="79"/>
    </location>
</feature>
<evidence type="ECO:0000313" key="2">
    <source>
        <dbReference type="EMBL" id="SVA14337.1"/>
    </source>
</evidence>